<keyword evidence="2" id="KW-0503">Monooxygenase</keyword>
<name>A0ABT0XAF5_9ACTN</name>
<proteinExistence type="inferred from homology"/>
<dbReference type="PRINTS" id="PR00359">
    <property type="entry name" value="BP450"/>
</dbReference>
<accession>A0ABT0XAF5</accession>
<evidence type="ECO:0000313" key="3">
    <source>
        <dbReference type="EMBL" id="MCM2579504.1"/>
    </source>
</evidence>
<dbReference type="Pfam" id="PF00067">
    <property type="entry name" value="p450"/>
    <property type="match status" value="3"/>
</dbReference>
<keyword evidence="2" id="KW-0408">Iron</keyword>
<evidence type="ECO:0000256" key="1">
    <source>
        <dbReference type="ARBA" id="ARBA00010617"/>
    </source>
</evidence>
<dbReference type="PANTHER" id="PTHR46696:SF1">
    <property type="entry name" value="CYTOCHROME P450 YJIB-RELATED"/>
    <property type="match status" value="1"/>
</dbReference>
<dbReference type="PROSITE" id="PS00086">
    <property type="entry name" value="CYTOCHROME_P450"/>
    <property type="match status" value="1"/>
</dbReference>
<dbReference type="EMBL" id="JAMQGM010000041">
    <property type="protein sequence ID" value="MCM2579504.1"/>
    <property type="molecule type" value="Genomic_DNA"/>
</dbReference>
<protein>
    <submittedName>
        <fullName evidence="3">Cytochrome P450</fullName>
    </submittedName>
</protein>
<dbReference type="PANTHER" id="PTHR46696">
    <property type="entry name" value="P450, PUTATIVE (EUROFUNG)-RELATED"/>
    <property type="match status" value="1"/>
</dbReference>
<comment type="similarity">
    <text evidence="1 2">Belongs to the cytochrome P450 family.</text>
</comment>
<evidence type="ECO:0000256" key="2">
    <source>
        <dbReference type="RuleBase" id="RU000461"/>
    </source>
</evidence>
<reference evidence="3" key="1">
    <citation type="journal article" date="2023" name="Int. J. Syst. Evol. Microbiol.">
        <title>Streptomyces meridianus sp. nov. isolated from brackish water of the Tagus estuary in Alcochete, Portugal.</title>
        <authorList>
            <person name="Santos J.D.N."/>
            <person name="Klimek D."/>
            <person name="Calusinska M."/>
            <person name="Lobo Da Cunha A."/>
            <person name="Catita J."/>
            <person name="Goncalves H."/>
            <person name="Gonzalez I."/>
            <person name="Reyes F."/>
            <person name="Lage O.M."/>
        </authorList>
    </citation>
    <scope>NUCLEOTIDE SEQUENCE</scope>
    <source>
        <strain evidence="3">MTZ3.1</strain>
    </source>
</reference>
<dbReference type="InterPro" id="IPR001128">
    <property type="entry name" value="Cyt_P450"/>
</dbReference>
<keyword evidence="2" id="KW-0349">Heme</keyword>
<dbReference type="InterPro" id="IPR017972">
    <property type="entry name" value="Cyt_P450_CS"/>
</dbReference>
<organism evidence="3 4">
    <name type="scientific">Streptomyces meridianus</name>
    <dbReference type="NCBI Taxonomy" id="2938945"/>
    <lineage>
        <taxon>Bacteria</taxon>
        <taxon>Bacillati</taxon>
        <taxon>Actinomycetota</taxon>
        <taxon>Actinomycetes</taxon>
        <taxon>Kitasatosporales</taxon>
        <taxon>Streptomycetaceae</taxon>
        <taxon>Streptomyces</taxon>
    </lineage>
</organism>
<keyword evidence="2" id="KW-0479">Metal-binding</keyword>
<dbReference type="SUPFAM" id="SSF48264">
    <property type="entry name" value="Cytochrome P450"/>
    <property type="match status" value="1"/>
</dbReference>
<gene>
    <name evidence="3" type="ORF">M1E25_19495</name>
</gene>
<dbReference type="Proteomes" id="UP001167160">
    <property type="component" value="Unassembled WGS sequence"/>
</dbReference>
<keyword evidence="4" id="KW-1185">Reference proteome</keyword>
<sequence>MVLCPAVHTLDHPVGALDPDAADLHTEGELLRRYGPIIPVTVSGVPVWMTTGHAASKAVLDHHPDLAKGLAHWRALQEGRVPQGWPLLPILAGANMLNANGADHRRLRTLIAQAFTPRRIREFTPRIEEITEGLLHRLAAGTADGPADLKAEFAYPMPMAVICEFFGVPDPRDRNALHTHFETLLSSTPTPEELQAAHLGIQSELRRLVDGKRRVPGDDLTTALIAAHAEDGDRLSEQELIDTLLLFLLGGHDTTVNLITNTVRALLSHPDQLDRLQRGVHDWADAVEAGLQWSGPVRGIYLRFATRDTHIAGTLVRSGEPVMVALASANRDADVIPQAERFDITRNNRSHIAFGAGAHFCIGAPLARVEAAIALRALFTRFPRLTAAVADRDLVPLTSYGMNGLQALPVHLEPQALAA</sequence>
<comment type="caution">
    <text evidence="3">The sequence shown here is derived from an EMBL/GenBank/DDBJ whole genome shotgun (WGS) entry which is preliminary data.</text>
</comment>
<dbReference type="Gene3D" id="1.10.630.10">
    <property type="entry name" value="Cytochrome P450"/>
    <property type="match status" value="1"/>
</dbReference>
<dbReference type="InterPro" id="IPR036396">
    <property type="entry name" value="Cyt_P450_sf"/>
</dbReference>
<dbReference type="RefSeq" id="WP_251417389.1">
    <property type="nucleotide sequence ID" value="NZ_JAMQGM010000041.1"/>
</dbReference>
<keyword evidence="2" id="KW-0560">Oxidoreductase</keyword>
<evidence type="ECO:0000313" key="4">
    <source>
        <dbReference type="Proteomes" id="UP001167160"/>
    </source>
</evidence>
<dbReference type="CDD" id="cd11029">
    <property type="entry name" value="CYP107-like"/>
    <property type="match status" value="1"/>
</dbReference>
<dbReference type="InterPro" id="IPR002397">
    <property type="entry name" value="Cyt_P450_B"/>
</dbReference>